<dbReference type="Gene3D" id="1.25.40.10">
    <property type="entry name" value="Tetratricopeptide repeat domain"/>
    <property type="match status" value="6"/>
</dbReference>
<protein>
    <submittedName>
        <fullName evidence="4">Kinesin light chain 3</fullName>
    </submittedName>
</protein>
<dbReference type="Pfam" id="PF13424">
    <property type="entry name" value="TPR_12"/>
    <property type="match status" value="8"/>
</dbReference>
<accession>A0A2R5GC42</accession>
<proteinExistence type="predicted"/>
<gene>
    <name evidence="4" type="ORF">FCC1311_043482</name>
</gene>
<dbReference type="PANTHER" id="PTHR45641:SF19">
    <property type="entry name" value="NEPHROCYSTIN-3"/>
    <property type="match status" value="1"/>
</dbReference>
<evidence type="ECO:0000256" key="2">
    <source>
        <dbReference type="ARBA" id="ARBA00022803"/>
    </source>
</evidence>
<keyword evidence="5" id="KW-1185">Reference proteome</keyword>
<dbReference type="InterPro" id="IPR019734">
    <property type="entry name" value="TPR_rpt"/>
</dbReference>
<comment type="caution">
    <text evidence="4">The sequence shown here is derived from an EMBL/GenBank/DDBJ whole genome shotgun (WGS) entry which is preliminary data.</text>
</comment>
<feature type="repeat" description="TPR" evidence="3">
    <location>
        <begin position="352"/>
        <end position="385"/>
    </location>
</feature>
<evidence type="ECO:0000256" key="1">
    <source>
        <dbReference type="ARBA" id="ARBA00022737"/>
    </source>
</evidence>
<dbReference type="EMBL" id="BEYU01000039">
    <property type="protein sequence ID" value="GBG28125.1"/>
    <property type="molecule type" value="Genomic_DNA"/>
</dbReference>
<dbReference type="PROSITE" id="PS50005">
    <property type="entry name" value="TPR"/>
    <property type="match status" value="5"/>
</dbReference>
<feature type="repeat" description="TPR" evidence="3">
    <location>
        <begin position="604"/>
        <end position="637"/>
    </location>
</feature>
<dbReference type="OrthoDB" id="626167at2759"/>
<feature type="repeat" description="TPR" evidence="3">
    <location>
        <begin position="1025"/>
        <end position="1058"/>
    </location>
</feature>
<keyword evidence="2 3" id="KW-0802">TPR repeat</keyword>
<dbReference type="InParanoid" id="A0A2R5GC42"/>
<evidence type="ECO:0000313" key="4">
    <source>
        <dbReference type="EMBL" id="GBG28125.1"/>
    </source>
</evidence>
<sequence length="1092" mass="121884">MRGALTQLRRRLSSLSREDEDAEVPPPIIDMRSIALRSVVEVRDGILAGTLVPDVELYKATRNLSETVRAGTSITVNHVNADGSIEGYVYCVDEIITFTPAADAVKVERKDWTTEDVAQYVIPRSVIPDKHIYICTLDEANVGAELEGTFVSQARRCRFADLVAALEKHFGEASSTAFVWLDIFCANQPLLNRRVKETPPQIVKKREAFMNNGLHRAISGFTDVVVFFDRWDEPAPLKRAWCVWEILGAIQNEKPINVAFPPGQEEDFVQQLRTEPGKIAEIMAENNDMRNAECYKEEDKVMIRSAVERTVQGGYVKLNATVNNRVREWHAQMARNAVAYARQHGSDPKDLAEILLAAGYLLHEQGEYEKALKNHQEALVIYKEVLPPRHPDIASAMNSIALAYDAKGMYKEALTYLQVALSIRKEAYGECDLRVARVLHSIASVYHSQALYSDSLAHFAQALDIKRQRLGARDIEVASTLSSIALVRIRLRQFDVAFSLNEQTLSIRKEVHGSRHFSVALTLNDMALIHRHQGHYVRALHLFKEALSIFKESLGEGHHRMATTLTNLAGVYSLCGRYDEALRLNERAVLIYCEAFGVQHTSVATALNNIAVIYVSQGRYSDALLYYKQALAINRVALSNQHPSVAATLKNIAGVYEESHHHEEALEYFQEALEIFQNVFGLEHPDVAKTLSDIALVQLRKGCPELALVSYKQALDIFEQLDANHLPEVANTLSRIAEVHQSQGCHEEALQKFKKSSDVSARVYGPRHPFVAITMARIADTLDAQGHAEDALGLLSTALEIHKEAQGGALADVASVLESMASLQKKLGQNVNALRSYRRALSVVEDVLGDKDPSVVRILSSMADVHSAQGDSVSALICYRKALLISEAFEDSESVEASILNRIGRTFDAQGLYDEALEFFYQALDVGERAYGPRHPFLVGVLNSIALVRVSQGLPHLAHGPLEQSWAIYKESPKDEREMSRLAFTLHDVAMAYALAKRYDDAACSYQKALGHFRELLGERHHWVATVLYNFGLVIFRLGDRARALDYFVEAKSIRQEVFGIEHNSTREIQDCIEACTLKSASLSVPPQILTP</sequence>
<name>A0A2R5GC42_9STRA</name>
<dbReference type="SMART" id="SM00028">
    <property type="entry name" value="TPR"/>
    <property type="match status" value="15"/>
</dbReference>
<reference evidence="4 5" key="1">
    <citation type="submission" date="2017-12" db="EMBL/GenBank/DDBJ databases">
        <title>Sequencing, de novo assembly and annotation of complete genome of a new Thraustochytrid species, strain FCC1311.</title>
        <authorList>
            <person name="Sedici K."/>
            <person name="Godart F."/>
            <person name="Aiese Cigliano R."/>
            <person name="Sanseverino W."/>
            <person name="Barakat M."/>
            <person name="Ortet P."/>
            <person name="Marechal E."/>
            <person name="Cagnac O."/>
            <person name="Amato A."/>
        </authorList>
    </citation>
    <scope>NUCLEOTIDE SEQUENCE [LARGE SCALE GENOMIC DNA]</scope>
</reference>
<dbReference type="PRINTS" id="PR00381">
    <property type="entry name" value="KINESINLIGHT"/>
</dbReference>
<dbReference type="Pfam" id="PF13374">
    <property type="entry name" value="TPR_10"/>
    <property type="match status" value="1"/>
</dbReference>
<dbReference type="SUPFAM" id="SSF48452">
    <property type="entry name" value="TPR-like"/>
    <property type="match status" value="4"/>
</dbReference>
<keyword evidence="1" id="KW-0677">Repeat</keyword>
<organism evidence="4 5">
    <name type="scientific">Hondaea fermentalgiana</name>
    <dbReference type="NCBI Taxonomy" id="2315210"/>
    <lineage>
        <taxon>Eukaryota</taxon>
        <taxon>Sar</taxon>
        <taxon>Stramenopiles</taxon>
        <taxon>Bigyra</taxon>
        <taxon>Labyrinthulomycetes</taxon>
        <taxon>Thraustochytrida</taxon>
        <taxon>Thraustochytriidae</taxon>
        <taxon>Hondaea</taxon>
    </lineage>
</organism>
<feature type="repeat" description="TPR" evidence="3">
    <location>
        <begin position="646"/>
        <end position="679"/>
    </location>
</feature>
<evidence type="ECO:0000313" key="5">
    <source>
        <dbReference type="Proteomes" id="UP000241890"/>
    </source>
</evidence>
<dbReference type="PROSITE" id="PS50293">
    <property type="entry name" value="TPR_REGION"/>
    <property type="match status" value="1"/>
</dbReference>
<evidence type="ECO:0000256" key="3">
    <source>
        <dbReference type="PROSITE-ProRule" id="PRU00339"/>
    </source>
</evidence>
<dbReference type="InterPro" id="IPR011990">
    <property type="entry name" value="TPR-like_helical_dom_sf"/>
</dbReference>
<dbReference type="AlphaFoldDB" id="A0A2R5GC42"/>
<dbReference type="Proteomes" id="UP000241890">
    <property type="component" value="Unassembled WGS sequence"/>
</dbReference>
<dbReference type="PANTHER" id="PTHR45641">
    <property type="entry name" value="TETRATRICOPEPTIDE REPEAT PROTEIN (AFU_ORTHOLOGUE AFUA_6G03870)"/>
    <property type="match status" value="1"/>
</dbReference>
<feature type="repeat" description="TPR" evidence="3">
    <location>
        <begin position="897"/>
        <end position="930"/>
    </location>
</feature>